<dbReference type="KEGG" id="sphh:SDAV_001344"/>
<evidence type="ECO:0000313" key="7">
    <source>
        <dbReference type="Proteomes" id="UP000253689"/>
    </source>
</evidence>
<evidence type="ECO:0000313" key="6">
    <source>
        <dbReference type="EMBL" id="AXF96311.1"/>
    </source>
</evidence>
<comment type="similarity">
    <text evidence="2">Belongs to the bacterial solute-binding protein 5 family.</text>
</comment>
<name>A0A345DQ23_9MOLU</name>
<dbReference type="EMBL" id="CP031088">
    <property type="protein sequence ID" value="AXF96311.1"/>
    <property type="molecule type" value="Genomic_DNA"/>
</dbReference>
<dbReference type="PANTHER" id="PTHR30290:SF10">
    <property type="entry name" value="PERIPLASMIC OLIGOPEPTIDE-BINDING PROTEIN-RELATED"/>
    <property type="match status" value="1"/>
</dbReference>
<dbReference type="Gene3D" id="3.40.190.10">
    <property type="entry name" value="Periplasmic binding protein-like II"/>
    <property type="match status" value="1"/>
</dbReference>
<dbReference type="Pfam" id="PF00496">
    <property type="entry name" value="SBP_bac_5"/>
    <property type="match status" value="1"/>
</dbReference>
<dbReference type="SUPFAM" id="SSF53850">
    <property type="entry name" value="Periplasmic binding protein-like II"/>
    <property type="match status" value="1"/>
</dbReference>
<proteinExistence type="inferred from homology"/>
<keyword evidence="4" id="KW-0732">Signal</keyword>
<reference evidence="7" key="1">
    <citation type="submission" date="2018-07" db="EMBL/GenBank/DDBJ databases">
        <title>Complete Genome Sequence of Spiroplasma phoeniceum.</title>
        <authorList>
            <person name="Davis R.E."/>
            <person name="Shao J.Y."/>
            <person name="Zhao Y."/>
            <person name="Silver A."/>
            <person name="Stump z."/>
            <person name="Gasparich G."/>
        </authorList>
    </citation>
    <scope>NUCLEOTIDE SEQUENCE [LARGE SCALE GENOMIC DNA]</scope>
    <source>
        <strain evidence="7">P40</strain>
    </source>
</reference>
<dbReference type="GO" id="GO:0030313">
    <property type="term" value="C:cell envelope"/>
    <property type="evidence" value="ECO:0007669"/>
    <property type="project" value="UniProtKB-SubCell"/>
</dbReference>
<dbReference type="RefSeq" id="WP_114564951.1">
    <property type="nucleotide sequence ID" value="NZ_CP031088.1"/>
</dbReference>
<dbReference type="GO" id="GO:0015833">
    <property type="term" value="P:peptide transport"/>
    <property type="evidence" value="ECO:0007669"/>
    <property type="project" value="TreeGrafter"/>
</dbReference>
<evidence type="ECO:0000256" key="1">
    <source>
        <dbReference type="ARBA" id="ARBA00004196"/>
    </source>
</evidence>
<evidence type="ECO:0000259" key="5">
    <source>
        <dbReference type="Pfam" id="PF00496"/>
    </source>
</evidence>
<dbReference type="Gene3D" id="3.90.76.10">
    <property type="entry name" value="Dipeptide-binding Protein, Domain 1"/>
    <property type="match status" value="1"/>
</dbReference>
<keyword evidence="7" id="KW-1185">Reference proteome</keyword>
<organism evidence="6 7">
    <name type="scientific">Spiroplasma phoeniceum P40</name>
    <dbReference type="NCBI Taxonomy" id="1276259"/>
    <lineage>
        <taxon>Bacteria</taxon>
        <taxon>Bacillati</taxon>
        <taxon>Mycoplasmatota</taxon>
        <taxon>Mollicutes</taxon>
        <taxon>Entomoplasmatales</taxon>
        <taxon>Spiroplasmataceae</taxon>
        <taxon>Spiroplasma</taxon>
    </lineage>
</organism>
<evidence type="ECO:0000256" key="2">
    <source>
        <dbReference type="ARBA" id="ARBA00005695"/>
    </source>
</evidence>
<gene>
    <name evidence="6" type="ORF">SDAV_001344</name>
</gene>
<dbReference type="AlphaFoldDB" id="A0A345DQ23"/>
<dbReference type="Gene3D" id="3.10.105.10">
    <property type="entry name" value="Dipeptide-binding Protein, Domain 3"/>
    <property type="match status" value="1"/>
</dbReference>
<keyword evidence="3" id="KW-0813">Transport</keyword>
<feature type="domain" description="Solute-binding protein family 5" evidence="5">
    <location>
        <begin position="102"/>
        <end position="558"/>
    </location>
</feature>
<protein>
    <submittedName>
        <fullName evidence="6">Oligopeptide ABC transporter substrate-binding protein</fullName>
    </submittedName>
</protein>
<dbReference type="InterPro" id="IPR000914">
    <property type="entry name" value="SBP_5_dom"/>
</dbReference>
<evidence type="ECO:0000256" key="3">
    <source>
        <dbReference type="ARBA" id="ARBA00022448"/>
    </source>
</evidence>
<accession>A0A345DQ23</accession>
<dbReference type="Proteomes" id="UP000253689">
    <property type="component" value="Chromosome"/>
</dbReference>
<dbReference type="PROSITE" id="PS51257">
    <property type="entry name" value="PROKAR_LIPOPROTEIN"/>
    <property type="match status" value="1"/>
</dbReference>
<sequence>MFKKKLAFFASFTAITTVTPLVVSCGISLDLLANRLITDNVFRSIFKYPLTSWSSASTMLVDDNKILADVLGTLVATDKYNRSFGDLAEQKDKTSKYVGIPNADQSEWKYKISPQAKWFDYQGNFQRQVKASDMINTAKFALFPKNLSATSGLWRTFISGAQEIWEYFQAGNYKPDYYYNDPNWKKLGMTINEADDEITIKLTKSAEYFDTLMTYLAFAPLPEKALRQGYNYGTNYKNIWYSGAYLVEKYSSTSQILLRKNPAYLHAKLTYIDKLNYTYLANNDVSRERVLFESGDVNDFIVEPTDSNGWKKYVGSNPANPIFSGSSSIINPDPTTFTIIHNYANSDILNSNPVRAKQALNSSKALQYDKVRKYLATQLDRSKFVKYYSEALDDSQTSKFLRNVYTARYFVYNGDVDYASYVEEAYANHFLDGNAMAASQLLKDGSDALYHNKDLLKNDDNILNDIRTWLQTNIGASQVEFRFLMNGAYTLTINKFLLNMIDSFNAENDVIKIIPDITVDATEYETRRKKADWDMRAGGWSPDYADPYTYLHTFSLGGDLQYYFGTSRIFSDLKLTNNLAPDYETVKDQLNNPYWNLLKNTTSIENFYNVFKNYTNQVAASDEITDPVRLADRYRGFAEVEFNSIYTNFMFIPVYVPNGSYQIRISYVTPRTQVTIGYGSSKYKHWGMVLNPYLLTTQERQIIEKRYQQQLAIIQTDYVAFREDY</sequence>
<dbReference type="PANTHER" id="PTHR30290">
    <property type="entry name" value="PERIPLASMIC BINDING COMPONENT OF ABC TRANSPORTER"/>
    <property type="match status" value="1"/>
</dbReference>
<dbReference type="InterPro" id="IPR039424">
    <property type="entry name" value="SBP_5"/>
</dbReference>
<dbReference type="GO" id="GO:1904680">
    <property type="term" value="F:peptide transmembrane transporter activity"/>
    <property type="evidence" value="ECO:0007669"/>
    <property type="project" value="TreeGrafter"/>
</dbReference>
<comment type="subcellular location">
    <subcellularLocation>
        <location evidence="1">Cell envelope</location>
    </subcellularLocation>
</comment>
<evidence type="ECO:0000256" key="4">
    <source>
        <dbReference type="ARBA" id="ARBA00022729"/>
    </source>
</evidence>